<dbReference type="Proteomes" id="UP001611263">
    <property type="component" value="Unassembled WGS sequence"/>
</dbReference>
<name>A0ABW7TRD8_9NOCA</name>
<keyword evidence="2" id="KW-1185">Reference proteome</keyword>
<evidence type="ECO:0000313" key="1">
    <source>
        <dbReference type="EMBL" id="MFI1463593.1"/>
    </source>
</evidence>
<dbReference type="InterPro" id="IPR010916">
    <property type="entry name" value="TonB_box_CS"/>
</dbReference>
<comment type="caution">
    <text evidence="1">The sequence shown here is derived from an EMBL/GenBank/DDBJ whole genome shotgun (WGS) entry which is preliminary data.</text>
</comment>
<evidence type="ECO:0000313" key="2">
    <source>
        <dbReference type="Proteomes" id="UP001611263"/>
    </source>
</evidence>
<accession>A0ABW7TRD8</accession>
<dbReference type="Pfam" id="PF14119">
    <property type="entry name" value="DUF4288"/>
    <property type="match status" value="1"/>
</dbReference>
<dbReference type="EMBL" id="JBIRUQ010000006">
    <property type="protein sequence ID" value="MFI1463593.1"/>
    <property type="molecule type" value="Genomic_DNA"/>
</dbReference>
<proteinExistence type="predicted"/>
<gene>
    <name evidence="1" type="ORF">ACH4WX_22985</name>
</gene>
<dbReference type="PROSITE" id="PS00430">
    <property type="entry name" value="TONB_DEPENDENT_REC_1"/>
    <property type="match status" value="1"/>
</dbReference>
<dbReference type="RefSeq" id="WP_033246353.1">
    <property type="nucleotide sequence ID" value="NZ_JBIRUQ010000006.1"/>
</dbReference>
<reference evidence="1 2" key="1">
    <citation type="submission" date="2024-10" db="EMBL/GenBank/DDBJ databases">
        <title>The Natural Products Discovery Center: Release of the First 8490 Sequenced Strains for Exploring Actinobacteria Biosynthetic Diversity.</title>
        <authorList>
            <person name="Kalkreuter E."/>
            <person name="Kautsar S.A."/>
            <person name="Yang D."/>
            <person name="Bader C.D."/>
            <person name="Teijaro C.N."/>
            <person name="Fluegel L."/>
            <person name="Davis C.M."/>
            <person name="Simpson J.R."/>
            <person name="Lauterbach L."/>
            <person name="Steele A.D."/>
            <person name="Gui C."/>
            <person name="Meng S."/>
            <person name="Li G."/>
            <person name="Viehrig K."/>
            <person name="Ye F."/>
            <person name="Su P."/>
            <person name="Kiefer A.F."/>
            <person name="Nichols A."/>
            <person name="Cepeda A.J."/>
            <person name="Yan W."/>
            <person name="Fan B."/>
            <person name="Jiang Y."/>
            <person name="Adhikari A."/>
            <person name="Zheng C.-J."/>
            <person name="Schuster L."/>
            <person name="Cowan T.M."/>
            <person name="Smanski M.J."/>
            <person name="Chevrette M.G."/>
            <person name="De Carvalho L.P.S."/>
            <person name="Shen B."/>
        </authorList>
    </citation>
    <scope>NUCLEOTIDE SEQUENCE [LARGE SCALE GENOMIC DNA]</scope>
    <source>
        <strain evidence="1 2">NPDC020568</strain>
    </source>
</reference>
<dbReference type="GeneID" id="93507464"/>
<protein>
    <submittedName>
        <fullName evidence="1">DUF4288 domain-containing protein</fullName>
    </submittedName>
</protein>
<organism evidence="1 2">
    <name type="scientific">Nocardia carnea</name>
    <dbReference type="NCBI Taxonomy" id="37328"/>
    <lineage>
        <taxon>Bacteria</taxon>
        <taxon>Bacillati</taxon>
        <taxon>Actinomycetota</taxon>
        <taxon>Actinomycetes</taxon>
        <taxon>Mycobacteriales</taxon>
        <taxon>Nocardiaceae</taxon>
        <taxon>Nocardia</taxon>
    </lineage>
</organism>
<sequence length="108" mass="12062">MMAKKPYIAITLFKFTSDAADYVPSYRDDTTLVYAESEAEAPELAETNFRSDEGAYKNEAGDTITVTPTAIIDVAASLTDDLSQGGVLYSRHFRDFEAYSRWETLLDD</sequence>
<dbReference type="InterPro" id="IPR025630">
    <property type="entry name" value="DUF4288"/>
</dbReference>